<reference evidence="2" key="1">
    <citation type="journal article" date="2007" name="Proc. Natl. Acad. Sci. U.S.A.">
        <title>Genome sequencing reveals complex secondary metabolome in the marine actinomycete Salinispora tropica.</title>
        <authorList>
            <person name="Udwary D.W."/>
            <person name="Zeigler L."/>
            <person name="Asolkar R.N."/>
            <person name="Singan V."/>
            <person name="Lapidus A."/>
            <person name="Fenical W."/>
            <person name="Jensen P.R."/>
            <person name="Moore B.S."/>
        </authorList>
    </citation>
    <scope>NUCLEOTIDE SEQUENCE [LARGE SCALE GENOMIC DNA]</scope>
    <source>
        <strain evidence="2">ATCC BAA-916 / DSM 44818 / CNB-440</strain>
    </source>
</reference>
<proteinExistence type="predicted"/>
<keyword evidence="2" id="KW-1185">Reference proteome</keyword>
<protein>
    <submittedName>
        <fullName evidence="1">Ornithine cyclodeaminase</fullName>
        <ecNumber evidence="1">4.3.1.12</ecNumber>
    </submittedName>
</protein>
<evidence type="ECO:0000313" key="2">
    <source>
        <dbReference type="Proteomes" id="UP000000235"/>
    </source>
</evidence>
<dbReference type="STRING" id="369723.Strop_1395"/>
<dbReference type="Gene3D" id="3.40.50.720">
    <property type="entry name" value="NAD(P)-binding Rossmann-like Domain"/>
    <property type="match status" value="1"/>
</dbReference>
<organism evidence="1 2">
    <name type="scientific">Salinispora tropica (strain ATCC BAA-916 / DSM 44818 / JCM 13857 / NBRC 105044 / CNB-440)</name>
    <dbReference type="NCBI Taxonomy" id="369723"/>
    <lineage>
        <taxon>Bacteria</taxon>
        <taxon>Bacillati</taxon>
        <taxon>Actinomycetota</taxon>
        <taxon>Actinomycetes</taxon>
        <taxon>Micromonosporales</taxon>
        <taxon>Micromonosporaceae</taxon>
        <taxon>Salinispora</taxon>
    </lineage>
</organism>
<dbReference type="EMBL" id="CP000667">
    <property type="protein sequence ID" value="ABP53862.1"/>
    <property type="molecule type" value="Genomic_DNA"/>
</dbReference>
<dbReference type="GO" id="GO:0005737">
    <property type="term" value="C:cytoplasm"/>
    <property type="evidence" value="ECO:0007669"/>
    <property type="project" value="TreeGrafter"/>
</dbReference>
<dbReference type="PANTHER" id="PTHR13812">
    <property type="entry name" value="KETIMINE REDUCTASE MU-CRYSTALLIN"/>
    <property type="match status" value="1"/>
</dbReference>
<dbReference type="Gene3D" id="3.30.1780.10">
    <property type="entry name" value="ornithine cyclodeaminase, domain 1"/>
    <property type="match status" value="1"/>
</dbReference>
<name>A4X4R2_SALTO</name>
<dbReference type="InterPro" id="IPR036291">
    <property type="entry name" value="NAD(P)-bd_dom_sf"/>
</dbReference>
<dbReference type="HOGENOM" id="CLU_042088_2_1_11"/>
<dbReference type="SUPFAM" id="SSF51735">
    <property type="entry name" value="NAD(P)-binding Rossmann-fold domains"/>
    <property type="match status" value="1"/>
</dbReference>
<gene>
    <name evidence="1" type="ordered locus">Strop_1395</name>
</gene>
<dbReference type="InterPro" id="IPR023401">
    <property type="entry name" value="ODC_N"/>
</dbReference>
<dbReference type="AlphaFoldDB" id="A4X4R2"/>
<keyword evidence="1" id="KW-0456">Lyase</keyword>
<dbReference type="PIRSF" id="PIRSF001439">
    <property type="entry name" value="CryM"/>
    <property type="match status" value="1"/>
</dbReference>
<dbReference type="Pfam" id="PF02423">
    <property type="entry name" value="OCD_Mu_crystall"/>
    <property type="match status" value="1"/>
</dbReference>
<dbReference type="InterPro" id="IPR003462">
    <property type="entry name" value="ODC_Mu_crystall"/>
</dbReference>
<dbReference type="GO" id="GO:0008473">
    <property type="term" value="F:ornithine cyclodeaminase activity"/>
    <property type="evidence" value="ECO:0007669"/>
    <property type="project" value="UniProtKB-EC"/>
</dbReference>
<accession>A4X4R2</accession>
<dbReference type="PANTHER" id="PTHR13812:SF19">
    <property type="entry name" value="KETIMINE REDUCTASE MU-CRYSTALLIN"/>
    <property type="match status" value="1"/>
</dbReference>
<sequence>MIFATRYGSQPDFTLQYQSMPLLLTDSEVAAALDAPTTIAAMRDALRAAHDGRLVAPPRATAPLDGGRMVLTAGHLVGQWYGFRSYDTFGLPEGEQVVVLHDARTGVVRAVAVGEELGSRRTGGLGGVAIDALARSDAATLGVVGSGRQAWTQVWAAAAVRPLREVSVHSRSAARRTAFADRIRAELGVPARAVGSAAAAVADRDIVVIATTSTTPVMDAADLAPGAHVNAVGFKQVDRHEFGPDLLDRAEVLVTDSPAQAVGYTPPMLAALPPYAGRLRDLGAVLAGAVPGRTSPDQISAFCSTGLAGTEVFLLDRMVRVAATT</sequence>
<dbReference type="eggNOG" id="COG2423">
    <property type="taxonomic scope" value="Bacteria"/>
</dbReference>
<evidence type="ECO:0000313" key="1">
    <source>
        <dbReference type="EMBL" id="ABP53862.1"/>
    </source>
</evidence>
<dbReference type="EC" id="4.3.1.12" evidence="1"/>
<dbReference type="KEGG" id="stp:Strop_1395"/>
<dbReference type="Proteomes" id="UP000000235">
    <property type="component" value="Chromosome"/>
</dbReference>